<keyword evidence="1 4" id="KW-0808">Transferase</keyword>
<dbReference type="InterPro" id="IPR000182">
    <property type="entry name" value="GNAT_dom"/>
</dbReference>
<dbReference type="PROSITE" id="PS51186">
    <property type="entry name" value="GNAT"/>
    <property type="match status" value="1"/>
</dbReference>
<reference evidence="4 5" key="1">
    <citation type="submission" date="2019-08" db="EMBL/GenBank/DDBJ databases">
        <title>Deep-cultivation of Planctomycetes and their phenomic and genomic characterization uncovers novel biology.</title>
        <authorList>
            <person name="Wiegand S."/>
            <person name="Jogler M."/>
            <person name="Boedeker C."/>
            <person name="Pinto D."/>
            <person name="Vollmers J."/>
            <person name="Rivas-Marin E."/>
            <person name="Kohn T."/>
            <person name="Peeters S.H."/>
            <person name="Heuer A."/>
            <person name="Rast P."/>
            <person name="Oberbeckmann S."/>
            <person name="Bunk B."/>
            <person name="Jeske O."/>
            <person name="Meyerdierks A."/>
            <person name="Storesund J.E."/>
            <person name="Kallscheuer N."/>
            <person name="Luecker S."/>
            <person name="Lage O.M."/>
            <person name="Pohl T."/>
            <person name="Merkel B.J."/>
            <person name="Hornburger P."/>
            <person name="Mueller R.-W."/>
            <person name="Bruemmer F."/>
            <person name="Labrenz M."/>
            <person name="Spormann A.M."/>
            <person name="Op den Camp H."/>
            <person name="Overmann J."/>
            <person name="Amann R."/>
            <person name="Jetten M.S.M."/>
            <person name="Mascher T."/>
            <person name="Medema M.H."/>
            <person name="Devos D.P."/>
            <person name="Kaster A.-K."/>
            <person name="Ovreas L."/>
            <person name="Rohde M."/>
            <person name="Galperin M.Y."/>
            <person name="Jogler C."/>
        </authorList>
    </citation>
    <scope>NUCLEOTIDE SEQUENCE [LARGE SCALE GENOMIC DNA]</scope>
    <source>
        <strain evidence="4 5">DSM 8797</strain>
    </source>
</reference>
<evidence type="ECO:0000259" key="3">
    <source>
        <dbReference type="PROSITE" id="PS51186"/>
    </source>
</evidence>
<protein>
    <submittedName>
        <fullName evidence="4">Phosphinothricin acetyltransferase YwnH</fullName>
        <ecNumber evidence="4">2.3.1.183</ecNumber>
    </submittedName>
</protein>
<dbReference type="GO" id="GO:0102971">
    <property type="term" value="F:phosphinothricin N-acetyltransferase activity"/>
    <property type="evidence" value="ECO:0007669"/>
    <property type="project" value="UniProtKB-EC"/>
</dbReference>
<dbReference type="EC" id="2.3.1.183" evidence="4"/>
<organism evidence="4 5">
    <name type="scientific">Gimesia maris</name>
    <dbReference type="NCBI Taxonomy" id="122"/>
    <lineage>
        <taxon>Bacteria</taxon>
        <taxon>Pseudomonadati</taxon>
        <taxon>Planctomycetota</taxon>
        <taxon>Planctomycetia</taxon>
        <taxon>Planctomycetales</taxon>
        <taxon>Planctomycetaceae</taxon>
        <taxon>Gimesia</taxon>
    </lineage>
</organism>
<evidence type="ECO:0000256" key="2">
    <source>
        <dbReference type="ARBA" id="ARBA00023315"/>
    </source>
</evidence>
<proteinExistence type="predicted"/>
<dbReference type="Pfam" id="PF00583">
    <property type="entry name" value="Acetyltransf_1"/>
    <property type="match status" value="1"/>
</dbReference>
<dbReference type="Proteomes" id="UP000322887">
    <property type="component" value="Chromosome"/>
</dbReference>
<dbReference type="PANTHER" id="PTHR43072:SF23">
    <property type="entry name" value="UPF0039 PROTEIN C11D3.02C"/>
    <property type="match status" value="1"/>
</dbReference>
<evidence type="ECO:0000256" key="1">
    <source>
        <dbReference type="ARBA" id="ARBA00022679"/>
    </source>
</evidence>
<gene>
    <name evidence="4" type="primary">ywnH</name>
    <name evidence="4" type="ORF">GmarT_07960</name>
</gene>
<dbReference type="PANTHER" id="PTHR43072">
    <property type="entry name" value="N-ACETYLTRANSFERASE"/>
    <property type="match status" value="1"/>
</dbReference>
<dbReference type="RefSeq" id="WP_002644248.1">
    <property type="nucleotide sequence ID" value="NZ_CP042910.1"/>
</dbReference>
<dbReference type="InterPro" id="IPR016181">
    <property type="entry name" value="Acyl_CoA_acyltransferase"/>
</dbReference>
<evidence type="ECO:0000313" key="5">
    <source>
        <dbReference type="Proteomes" id="UP000322887"/>
    </source>
</evidence>
<dbReference type="CDD" id="cd04301">
    <property type="entry name" value="NAT_SF"/>
    <property type="match status" value="1"/>
</dbReference>
<name>A0ABX5YGV1_9PLAN</name>
<dbReference type="GeneID" id="98645463"/>
<accession>A0ABX5YGV1</accession>
<evidence type="ECO:0000313" key="4">
    <source>
        <dbReference type="EMBL" id="QEG14958.1"/>
    </source>
</evidence>
<sequence length="192" mass="21289">MKTHEHARFAGVCDSSSLRILKTMITTRDATLDDLPAIVDIYNESIPAGTATADTKPITVESRLQWFAQFSPEKRPIWVAEDEARQIVGCIYVTSFYAGRPAYDKTAEVSLYLSNSHQKQGLGTFLLQKMIDACPALGITTLVGMHFDHNEGTRHLNEKFGFEVCGHLPEIAEVQGQKRGLLISLLRIPAAE</sequence>
<dbReference type="EMBL" id="CP042910">
    <property type="protein sequence ID" value="QEG14958.1"/>
    <property type="molecule type" value="Genomic_DNA"/>
</dbReference>
<feature type="domain" description="N-acetyltransferase" evidence="3">
    <location>
        <begin position="25"/>
        <end position="188"/>
    </location>
</feature>
<dbReference type="SUPFAM" id="SSF55729">
    <property type="entry name" value="Acyl-CoA N-acyltransferases (Nat)"/>
    <property type="match status" value="1"/>
</dbReference>
<keyword evidence="2 4" id="KW-0012">Acyltransferase</keyword>
<dbReference type="Gene3D" id="3.40.630.30">
    <property type="match status" value="1"/>
</dbReference>
<keyword evidence="5" id="KW-1185">Reference proteome</keyword>